<evidence type="ECO:0000313" key="2">
    <source>
        <dbReference type="EMBL" id="SMF83358.1"/>
    </source>
</evidence>
<accession>A0A1Y6CRJ3</accession>
<reference evidence="3" key="1">
    <citation type="submission" date="2017-04" db="EMBL/GenBank/DDBJ databases">
        <authorList>
            <person name="Varghese N."/>
            <person name="Submissions S."/>
        </authorList>
    </citation>
    <scope>NUCLEOTIDE SEQUENCE [LARGE SCALE GENOMIC DNA]</scope>
    <source>
        <strain evidence="3">RKEM611</strain>
    </source>
</reference>
<evidence type="ECO:0000256" key="1">
    <source>
        <dbReference type="SAM" id="SignalP"/>
    </source>
</evidence>
<dbReference type="InterPro" id="IPR032710">
    <property type="entry name" value="NTF2-like_dom_sf"/>
</dbReference>
<proteinExistence type="predicted"/>
<keyword evidence="3" id="KW-1185">Reference proteome</keyword>
<dbReference type="STRING" id="1513793.SAMN06296036_14612"/>
<dbReference type="RefSeq" id="WP_132326320.1">
    <property type="nucleotide sequence ID" value="NZ_FWZT01000046.1"/>
</dbReference>
<evidence type="ECO:0000313" key="3">
    <source>
        <dbReference type="Proteomes" id="UP000192907"/>
    </source>
</evidence>
<dbReference type="AlphaFoldDB" id="A0A1Y6CRJ3"/>
<dbReference type="GO" id="GO:0030638">
    <property type="term" value="P:polyketide metabolic process"/>
    <property type="evidence" value="ECO:0007669"/>
    <property type="project" value="InterPro"/>
</dbReference>
<keyword evidence="1" id="KW-0732">Signal</keyword>
<dbReference type="InterPro" id="IPR009959">
    <property type="entry name" value="Cyclase_SnoaL-like"/>
</dbReference>
<dbReference type="Proteomes" id="UP000192907">
    <property type="component" value="Unassembled WGS sequence"/>
</dbReference>
<sequence>MKCHWQGAVMLLLFSLSNGSIVADVSDNVRDKDGRIIPPTTSQQQGLIHQNTVPKDFKTEIIVPDAKARSRAKKIVEFYKLLESNPTIANVRKYVSDDYIQHSWFLPDGPQPLAMLFSTSAAQYPAKIDVHKIIVVGDWAMAHVNFRNLDHGAKGDLGMAAVDMYLFGPDGKIVEHWDVIQNVPKLAPNPNGMFVKLFKGGRQ</sequence>
<dbReference type="Pfam" id="PF07366">
    <property type="entry name" value="SnoaL"/>
    <property type="match status" value="1"/>
</dbReference>
<name>A0A1Y6CRJ3_9BACT</name>
<dbReference type="Gene3D" id="3.10.450.50">
    <property type="match status" value="1"/>
</dbReference>
<feature type="chain" id="PRO_5012486824" evidence="1">
    <location>
        <begin position="23"/>
        <end position="203"/>
    </location>
</feature>
<gene>
    <name evidence="2" type="ORF">SAMN06296036_14612</name>
</gene>
<feature type="signal peptide" evidence="1">
    <location>
        <begin position="1"/>
        <end position="22"/>
    </location>
</feature>
<protein>
    <submittedName>
        <fullName evidence="2">Predicted SnoaL-like aldol condensation-catalyzing enzyme</fullName>
    </submittedName>
</protein>
<dbReference type="OrthoDB" id="5293168at2"/>
<dbReference type="EMBL" id="FWZT01000046">
    <property type="protein sequence ID" value="SMF83358.1"/>
    <property type="molecule type" value="Genomic_DNA"/>
</dbReference>
<dbReference type="SUPFAM" id="SSF54427">
    <property type="entry name" value="NTF2-like"/>
    <property type="match status" value="1"/>
</dbReference>
<organism evidence="2 3">
    <name type="scientific">Pseudobacteriovorax antillogorgiicola</name>
    <dbReference type="NCBI Taxonomy" id="1513793"/>
    <lineage>
        <taxon>Bacteria</taxon>
        <taxon>Pseudomonadati</taxon>
        <taxon>Bdellovibrionota</taxon>
        <taxon>Oligoflexia</taxon>
        <taxon>Oligoflexales</taxon>
        <taxon>Pseudobacteriovoracaceae</taxon>
        <taxon>Pseudobacteriovorax</taxon>
    </lineage>
</organism>